<dbReference type="GO" id="GO:0004519">
    <property type="term" value="F:endonuclease activity"/>
    <property type="evidence" value="ECO:0007669"/>
    <property type="project" value="UniProtKB-KW"/>
</dbReference>
<gene>
    <name evidence="2" type="ORF">GCM10009809_20860</name>
</gene>
<evidence type="ECO:0000313" key="2">
    <source>
        <dbReference type="EMBL" id="GAA1724881.1"/>
    </source>
</evidence>
<dbReference type="Pfam" id="PF03372">
    <property type="entry name" value="Exo_endo_phos"/>
    <property type="match status" value="1"/>
</dbReference>
<proteinExistence type="predicted"/>
<sequence>MDHRSSDTPAGISRRSALTAVGTLGALGAAGALSAPAASAATATGRRPGKDPLIGAAKGSTIHAMSFNIRLDREDATQPGEPDHWPDRRPLVTAFLALEQPTILGVQEAEFQQLVAVEEGLGRHYRMAGYGRDGGAGGEYSAIFYDARRLTLLWWDQYWLSDTPDVIGSATWGNSVTRIVTWARFRDERTGREFLHVNSHFDHQSENARVRSAQVVRAQIAAAGLPAVFTADANAAAGASGPYDALVTDGGLLDTWRDADRKLTPDVGTFPNYGAPVPGGNRIDWVLATPGTEVLAATINTWTRDGRYPSDHVPVQALVRLA</sequence>
<keyword evidence="3" id="KW-1185">Reference proteome</keyword>
<keyword evidence="2" id="KW-0540">Nuclease</keyword>
<dbReference type="InterPro" id="IPR005135">
    <property type="entry name" value="Endo/exonuclease/phosphatase"/>
</dbReference>
<name>A0ABN2JFA2_9MICO</name>
<evidence type="ECO:0000259" key="1">
    <source>
        <dbReference type="Pfam" id="PF03372"/>
    </source>
</evidence>
<feature type="domain" description="Endonuclease/exonuclease/phosphatase" evidence="1">
    <location>
        <begin position="65"/>
        <end position="312"/>
    </location>
</feature>
<accession>A0ABN2JFA2</accession>
<comment type="caution">
    <text evidence="2">The sequence shown here is derived from an EMBL/GenBank/DDBJ whole genome shotgun (WGS) entry which is preliminary data.</text>
</comment>
<dbReference type="InterPro" id="IPR036691">
    <property type="entry name" value="Endo/exonu/phosph_ase_sf"/>
</dbReference>
<dbReference type="SUPFAM" id="SSF56219">
    <property type="entry name" value="DNase I-like"/>
    <property type="match status" value="1"/>
</dbReference>
<dbReference type="Proteomes" id="UP001501138">
    <property type="component" value="Unassembled WGS sequence"/>
</dbReference>
<dbReference type="InterPro" id="IPR006311">
    <property type="entry name" value="TAT_signal"/>
</dbReference>
<protein>
    <submittedName>
        <fullName evidence="2">Endonuclease/exonuclease/phosphatase family protein</fullName>
    </submittedName>
</protein>
<keyword evidence="2" id="KW-0255">Endonuclease</keyword>
<dbReference type="RefSeq" id="WP_344248298.1">
    <property type="nucleotide sequence ID" value="NZ_BAAAPM010000003.1"/>
</dbReference>
<dbReference type="CDD" id="cd09083">
    <property type="entry name" value="EEP-1"/>
    <property type="match status" value="1"/>
</dbReference>
<reference evidence="2 3" key="1">
    <citation type="journal article" date="2019" name="Int. J. Syst. Evol. Microbiol.">
        <title>The Global Catalogue of Microorganisms (GCM) 10K type strain sequencing project: providing services to taxonomists for standard genome sequencing and annotation.</title>
        <authorList>
            <consortium name="The Broad Institute Genomics Platform"/>
            <consortium name="The Broad Institute Genome Sequencing Center for Infectious Disease"/>
            <person name="Wu L."/>
            <person name="Ma J."/>
        </authorList>
    </citation>
    <scope>NUCLEOTIDE SEQUENCE [LARGE SCALE GENOMIC DNA]</scope>
    <source>
        <strain evidence="2 3">JCM 15589</strain>
    </source>
</reference>
<evidence type="ECO:0000313" key="3">
    <source>
        <dbReference type="Proteomes" id="UP001501138"/>
    </source>
</evidence>
<dbReference type="EMBL" id="BAAAPM010000003">
    <property type="protein sequence ID" value="GAA1724881.1"/>
    <property type="molecule type" value="Genomic_DNA"/>
</dbReference>
<keyword evidence="2" id="KW-0378">Hydrolase</keyword>
<dbReference type="Gene3D" id="3.60.10.10">
    <property type="entry name" value="Endonuclease/exonuclease/phosphatase"/>
    <property type="match status" value="1"/>
</dbReference>
<dbReference type="PROSITE" id="PS51318">
    <property type="entry name" value="TAT"/>
    <property type="match status" value="1"/>
</dbReference>
<organism evidence="2 3">
    <name type="scientific">Isoptericola hypogeus</name>
    <dbReference type="NCBI Taxonomy" id="300179"/>
    <lineage>
        <taxon>Bacteria</taxon>
        <taxon>Bacillati</taxon>
        <taxon>Actinomycetota</taxon>
        <taxon>Actinomycetes</taxon>
        <taxon>Micrococcales</taxon>
        <taxon>Promicromonosporaceae</taxon>
        <taxon>Isoptericola</taxon>
    </lineage>
</organism>